<keyword evidence="3" id="KW-1185">Reference proteome</keyword>
<protein>
    <submittedName>
        <fullName evidence="2">Uncharacterized protein</fullName>
    </submittedName>
</protein>
<organism evidence="2 3">
    <name type="scientific">Nelumbo nucifera</name>
    <name type="common">Sacred lotus</name>
    <dbReference type="NCBI Taxonomy" id="4432"/>
    <lineage>
        <taxon>Eukaryota</taxon>
        <taxon>Viridiplantae</taxon>
        <taxon>Streptophyta</taxon>
        <taxon>Embryophyta</taxon>
        <taxon>Tracheophyta</taxon>
        <taxon>Spermatophyta</taxon>
        <taxon>Magnoliopsida</taxon>
        <taxon>Proteales</taxon>
        <taxon>Nelumbonaceae</taxon>
        <taxon>Nelumbo</taxon>
    </lineage>
</organism>
<gene>
    <name evidence="2" type="ORF">HUJ06_031567</name>
</gene>
<evidence type="ECO:0000313" key="2">
    <source>
        <dbReference type="EMBL" id="DAD30098.1"/>
    </source>
</evidence>
<feature type="region of interest" description="Disordered" evidence="1">
    <location>
        <begin position="1"/>
        <end position="45"/>
    </location>
</feature>
<comment type="caution">
    <text evidence="2">The sequence shown here is derived from an EMBL/GenBank/DDBJ whole genome shotgun (WGS) entry which is preliminary data.</text>
</comment>
<sequence>MLMEHRIKVKHKVVRSCRDNSRRNRHYWSSSESKTVRRSDESGKR</sequence>
<name>A0A822YL70_NELNU</name>
<reference evidence="2 3" key="1">
    <citation type="journal article" date="2020" name="Mol. Biol. Evol.">
        <title>Distinct Expression and Methylation Patterns for Genes with Different Fates following a Single Whole-Genome Duplication in Flowering Plants.</title>
        <authorList>
            <person name="Shi T."/>
            <person name="Rahmani R.S."/>
            <person name="Gugger P.F."/>
            <person name="Wang M."/>
            <person name="Li H."/>
            <person name="Zhang Y."/>
            <person name="Li Z."/>
            <person name="Wang Q."/>
            <person name="Van de Peer Y."/>
            <person name="Marchal K."/>
            <person name="Chen J."/>
        </authorList>
    </citation>
    <scope>NUCLEOTIDE SEQUENCE [LARGE SCALE GENOMIC DNA]</scope>
    <source>
        <tissue evidence="2">Leaf</tissue>
    </source>
</reference>
<feature type="compositionally biased region" description="Basic and acidic residues" evidence="1">
    <location>
        <begin position="34"/>
        <end position="45"/>
    </location>
</feature>
<evidence type="ECO:0000256" key="1">
    <source>
        <dbReference type="SAM" id="MobiDB-lite"/>
    </source>
</evidence>
<proteinExistence type="predicted"/>
<dbReference type="EMBL" id="DUZY01000002">
    <property type="protein sequence ID" value="DAD30098.1"/>
    <property type="molecule type" value="Genomic_DNA"/>
</dbReference>
<dbReference type="Proteomes" id="UP000607653">
    <property type="component" value="Unassembled WGS sequence"/>
</dbReference>
<dbReference type="AlphaFoldDB" id="A0A822YL70"/>
<accession>A0A822YL70</accession>
<evidence type="ECO:0000313" key="3">
    <source>
        <dbReference type="Proteomes" id="UP000607653"/>
    </source>
</evidence>